<dbReference type="InterPro" id="IPR027383">
    <property type="entry name" value="Znf_put"/>
</dbReference>
<dbReference type="InterPro" id="IPR041916">
    <property type="entry name" value="Anti_sigma_zinc_sf"/>
</dbReference>
<feature type="compositionally biased region" description="Polar residues" evidence="6">
    <location>
        <begin position="452"/>
        <end position="461"/>
    </location>
</feature>
<evidence type="ECO:0000259" key="7">
    <source>
        <dbReference type="Pfam" id="PF04542"/>
    </source>
</evidence>
<name>A0A7X5UVL1_9PSEU</name>
<feature type="compositionally biased region" description="Basic and acidic residues" evidence="6">
    <location>
        <begin position="520"/>
        <end position="540"/>
    </location>
</feature>
<evidence type="ECO:0000259" key="8">
    <source>
        <dbReference type="Pfam" id="PF13490"/>
    </source>
</evidence>
<dbReference type="InterPro" id="IPR014284">
    <property type="entry name" value="RNA_pol_sigma-70_dom"/>
</dbReference>
<comment type="similarity">
    <text evidence="1">Belongs to the sigma-70 factor family. ECF subfamily.</text>
</comment>
<dbReference type="Pfam" id="PF04542">
    <property type="entry name" value="Sigma70_r2"/>
    <property type="match status" value="1"/>
</dbReference>
<keyword evidence="3" id="KW-0731">Sigma factor</keyword>
<dbReference type="InterPro" id="IPR013324">
    <property type="entry name" value="RNA_pol_sigma_r3/r4-like"/>
</dbReference>
<dbReference type="Proteomes" id="UP000545493">
    <property type="component" value="Unassembled WGS sequence"/>
</dbReference>
<dbReference type="AlphaFoldDB" id="A0A7X5UVL1"/>
<evidence type="ECO:0000313" key="10">
    <source>
        <dbReference type="Proteomes" id="UP000545493"/>
    </source>
</evidence>
<evidence type="ECO:0000256" key="1">
    <source>
        <dbReference type="ARBA" id="ARBA00010641"/>
    </source>
</evidence>
<evidence type="ECO:0000313" key="9">
    <source>
        <dbReference type="EMBL" id="NIJ14503.1"/>
    </source>
</evidence>
<organism evidence="9 10">
    <name type="scientific">Saccharomonospora amisosensis</name>
    <dbReference type="NCBI Taxonomy" id="1128677"/>
    <lineage>
        <taxon>Bacteria</taxon>
        <taxon>Bacillati</taxon>
        <taxon>Actinomycetota</taxon>
        <taxon>Actinomycetes</taxon>
        <taxon>Pseudonocardiales</taxon>
        <taxon>Pseudonocardiaceae</taxon>
        <taxon>Saccharomonospora</taxon>
    </lineage>
</organism>
<dbReference type="InterPro" id="IPR007627">
    <property type="entry name" value="RNA_pol_sigma70_r2"/>
</dbReference>
<dbReference type="InterPro" id="IPR039425">
    <property type="entry name" value="RNA_pol_sigma-70-like"/>
</dbReference>
<dbReference type="SUPFAM" id="SSF88659">
    <property type="entry name" value="Sigma3 and sigma4 domains of RNA polymerase sigma factors"/>
    <property type="match status" value="1"/>
</dbReference>
<evidence type="ECO:0000256" key="5">
    <source>
        <dbReference type="ARBA" id="ARBA00023163"/>
    </source>
</evidence>
<dbReference type="NCBIfam" id="TIGR02937">
    <property type="entry name" value="sigma70-ECF"/>
    <property type="match status" value="1"/>
</dbReference>
<accession>A0A7X5UVL1</accession>
<gene>
    <name evidence="9" type="ORF">FHU38_004904</name>
</gene>
<keyword evidence="2" id="KW-0805">Transcription regulation</keyword>
<dbReference type="RefSeq" id="WP_167176703.1">
    <property type="nucleotide sequence ID" value="NZ_JAAOYM010000002.1"/>
</dbReference>
<dbReference type="GO" id="GO:0006352">
    <property type="term" value="P:DNA-templated transcription initiation"/>
    <property type="evidence" value="ECO:0007669"/>
    <property type="project" value="InterPro"/>
</dbReference>
<keyword evidence="4" id="KW-0238">DNA-binding</keyword>
<keyword evidence="10" id="KW-1185">Reference proteome</keyword>
<protein>
    <submittedName>
        <fullName evidence="9">RNA polymerase sigma factor (Sigma-70 family)</fullName>
    </submittedName>
</protein>
<dbReference type="InterPro" id="IPR013325">
    <property type="entry name" value="RNA_pol_sigma_r2"/>
</dbReference>
<keyword evidence="5" id="KW-0804">Transcription</keyword>
<comment type="caution">
    <text evidence="9">The sequence shown here is derived from an EMBL/GenBank/DDBJ whole genome shotgun (WGS) entry which is preliminary data.</text>
</comment>
<evidence type="ECO:0000256" key="3">
    <source>
        <dbReference type="ARBA" id="ARBA00023082"/>
    </source>
</evidence>
<feature type="domain" description="Putative zinc-finger" evidence="8">
    <location>
        <begin position="194"/>
        <end position="228"/>
    </location>
</feature>
<sequence length="566" mass="57623">MGQAISGSDETALLQRIRLGEDEAFGTLFETHVSAVRRLARGIASDSSEAEDITAETFFRVLQALRRGNGPRDNVRAYLLTVARRVAWEWHGARRDVPVTDEELTSRAGSGADPQNRTAEATLITRAFSSLPERWRSVLWQTEVEGEQPAVVAPHFGLSPNATAALARRARIGLRAAYLQAHLASDGGRSAEGCRPVLEKLGGFTAGSVTGSEARKVEAHLGTCSSCRQTHDELREVCSSLRSHASAVVLLVPVSGLALAAGAGLGTTGTAGSTAGAASVGGGAAVGGGIGGTMAAMGANLKIGLALASTAAAGAVGMAAGPLGNDHGEAIGLPGDGAVELRIAEPSPGADRSNPASVSIVEPAAYESSRGPHSSRKANPAVAGQGPSEYRIPPGLEIAGEARQAGGPGGGGTELPAEPGKDTGDEAAADDAETGQPRGDPGTQAVTPARSPGSSSFTVARSTTPPPSTGPQGGSGGEPGMSQSPPPASSAGRSPSGRSTEPSAESGYGEFGYGESSYARSRDGEHEADSAPPDTRDDWCRWPTWQRGDQHYDQDHNQDHADGCGG</sequence>
<dbReference type="GO" id="GO:0016987">
    <property type="term" value="F:sigma factor activity"/>
    <property type="evidence" value="ECO:0007669"/>
    <property type="project" value="UniProtKB-KW"/>
</dbReference>
<evidence type="ECO:0000256" key="6">
    <source>
        <dbReference type="SAM" id="MobiDB-lite"/>
    </source>
</evidence>
<dbReference type="PANTHER" id="PTHR43133:SF8">
    <property type="entry name" value="RNA POLYMERASE SIGMA FACTOR HI_1459-RELATED"/>
    <property type="match status" value="1"/>
</dbReference>
<dbReference type="GO" id="GO:0003677">
    <property type="term" value="F:DNA binding"/>
    <property type="evidence" value="ECO:0007669"/>
    <property type="project" value="UniProtKB-KW"/>
</dbReference>
<feature type="compositionally biased region" description="Low complexity" evidence="6">
    <location>
        <begin position="489"/>
        <end position="518"/>
    </location>
</feature>
<proteinExistence type="inferred from homology"/>
<reference evidence="9 10" key="1">
    <citation type="submission" date="2020-03" db="EMBL/GenBank/DDBJ databases">
        <title>Sequencing the genomes of 1000 actinobacteria strains.</title>
        <authorList>
            <person name="Klenk H.-P."/>
        </authorList>
    </citation>
    <scope>NUCLEOTIDE SEQUENCE [LARGE SCALE GENOMIC DNA]</scope>
    <source>
        <strain evidence="9 10">DSM 45685</strain>
    </source>
</reference>
<evidence type="ECO:0000256" key="4">
    <source>
        <dbReference type="ARBA" id="ARBA00023125"/>
    </source>
</evidence>
<dbReference type="Pfam" id="PF13490">
    <property type="entry name" value="zf-HC2"/>
    <property type="match status" value="1"/>
</dbReference>
<feature type="domain" description="RNA polymerase sigma-70 region 2" evidence="7">
    <location>
        <begin position="28"/>
        <end position="87"/>
    </location>
</feature>
<dbReference type="SUPFAM" id="SSF88946">
    <property type="entry name" value="Sigma2 domain of RNA polymerase sigma factors"/>
    <property type="match status" value="1"/>
</dbReference>
<dbReference type="EMBL" id="JAAOYM010000002">
    <property type="protein sequence ID" value="NIJ14503.1"/>
    <property type="molecule type" value="Genomic_DNA"/>
</dbReference>
<dbReference type="Gene3D" id="1.10.1740.10">
    <property type="match status" value="1"/>
</dbReference>
<evidence type="ECO:0000256" key="2">
    <source>
        <dbReference type="ARBA" id="ARBA00023015"/>
    </source>
</evidence>
<dbReference type="PANTHER" id="PTHR43133">
    <property type="entry name" value="RNA POLYMERASE ECF-TYPE SIGMA FACTO"/>
    <property type="match status" value="1"/>
</dbReference>
<dbReference type="Gene3D" id="1.10.10.1320">
    <property type="entry name" value="Anti-sigma factor, zinc-finger domain"/>
    <property type="match status" value="1"/>
</dbReference>
<feature type="region of interest" description="Disordered" evidence="6">
    <location>
        <begin position="365"/>
        <end position="566"/>
    </location>
</feature>
<feature type="compositionally biased region" description="Basic and acidic residues" evidence="6">
    <location>
        <begin position="548"/>
        <end position="566"/>
    </location>
</feature>